<dbReference type="GO" id="GO:0016706">
    <property type="term" value="F:2-oxoglutarate-dependent dioxygenase activity"/>
    <property type="evidence" value="ECO:0007669"/>
    <property type="project" value="UniProtKB-ARBA"/>
</dbReference>
<dbReference type="Pfam" id="PF02668">
    <property type="entry name" value="TauD"/>
    <property type="match status" value="1"/>
</dbReference>
<keyword evidence="2 5" id="KW-0479">Metal-binding</keyword>
<dbReference type="InterPro" id="IPR003819">
    <property type="entry name" value="TauD/TfdA-like"/>
</dbReference>
<feature type="binding site" evidence="5">
    <location>
        <position position="280"/>
    </location>
    <ligand>
        <name>Fe cation</name>
        <dbReference type="ChEBI" id="CHEBI:24875"/>
    </ligand>
</feature>
<dbReference type="PIRSF" id="PIRSF019543">
    <property type="entry name" value="Clavaminate_syn"/>
    <property type="match status" value="1"/>
</dbReference>
<evidence type="ECO:0000256" key="3">
    <source>
        <dbReference type="ARBA" id="ARBA00023002"/>
    </source>
</evidence>
<organism evidence="7 8">
    <name type="scientific">Paraburkholderia tagetis</name>
    <dbReference type="NCBI Taxonomy" id="2913261"/>
    <lineage>
        <taxon>Bacteria</taxon>
        <taxon>Pseudomonadati</taxon>
        <taxon>Pseudomonadota</taxon>
        <taxon>Betaproteobacteria</taxon>
        <taxon>Burkholderiales</taxon>
        <taxon>Burkholderiaceae</taxon>
        <taxon>Paraburkholderia</taxon>
    </lineage>
</organism>
<evidence type="ECO:0000256" key="2">
    <source>
        <dbReference type="ARBA" id="ARBA00022723"/>
    </source>
</evidence>
<keyword evidence="8" id="KW-1185">Reference proteome</keyword>
<dbReference type="Gene3D" id="3.60.130.10">
    <property type="entry name" value="Clavaminate synthase-like"/>
    <property type="match status" value="1"/>
</dbReference>
<sequence length="322" mass="34522">MTLEEACDCLADPVSTGEELSRLVRDELARTGTDLNALREQAWTEAYIHLPNAFDVAGLPATPEDFLPLPDAEGTLLARASSITAIATLGLDTVSYGSENDGELFVNLVIIPGDGYVPEKSRSSMHGHTDAVSFPVRGQFDSEEVRIAPSPDFVCLSGLRNPTNAATTVMPLSQILPQLTEGQIAELKKPQFIIRAQGTFRDGTQRILGEEHQVDGGELLFDVNGQLWVRFSHSSAGADDEEGAAADAVEAFANACKTCATGVAIAPGDILLVNNRIGLHGRTTVDGEAGGESRWLLRTYGLDTSGLNAEQRYEDSVHKLFP</sequence>
<evidence type="ECO:0000313" key="8">
    <source>
        <dbReference type="Proteomes" id="UP001139308"/>
    </source>
</evidence>
<proteinExistence type="inferred from homology"/>
<protein>
    <submittedName>
        <fullName evidence="7">TauD/TfdA family dioxygenase</fullName>
    </submittedName>
</protein>
<name>A0A9X1RSR1_9BURK</name>
<evidence type="ECO:0000256" key="4">
    <source>
        <dbReference type="ARBA" id="ARBA00023004"/>
    </source>
</evidence>
<accession>A0A9X1RSR1</accession>
<evidence type="ECO:0000256" key="1">
    <source>
        <dbReference type="ARBA" id="ARBA00008425"/>
    </source>
</evidence>
<dbReference type="InterPro" id="IPR042098">
    <property type="entry name" value="TauD-like_sf"/>
</dbReference>
<evidence type="ECO:0000259" key="6">
    <source>
        <dbReference type="Pfam" id="PF02668"/>
    </source>
</evidence>
<dbReference type="AlphaFoldDB" id="A0A9X1RSR1"/>
<dbReference type="EMBL" id="JAKLJA010000022">
    <property type="protein sequence ID" value="MCG5076250.1"/>
    <property type="molecule type" value="Genomic_DNA"/>
</dbReference>
<dbReference type="InterPro" id="IPR014503">
    <property type="entry name" value="Clavaminate_syn-like"/>
</dbReference>
<keyword evidence="3" id="KW-0560">Oxidoreductase</keyword>
<keyword evidence="7" id="KW-0223">Dioxygenase</keyword>
<evidence type="ECO:0000313" key="7">
    <source>
        <dbReference type="EMBL" id="MCG5076250.1"/>
    </source>
</evidence>
<comment type="caution">
    <text evidence="7">The sequence shown here is derived from an EMBL/GenBank/DDBJ whole genome shotgun (WGS) entry which is preliminary data.</text>
</comment>
<keyword evidence="4 5" id="KW-0408">Iron</keyword>
<gene>
    <name evidence="7" type="ORF">L5014_23220</name>
</gene>
<comment type="similarity">
    <text evidence="1">Belongs to the clavaminate synthase family.</text>
</comment>
<dbReference type="GO" id="GO:0005506">
    <property type="term" value="F:iron ion binding"/>
    <property type="evidence" value="ECO:0007669"/>
    <property type="project" value="InterPro"/>
</dbReference>
<dbReference type="RefSeq" id="WP_238466086.1">
    <property type="nucleotide sequence ID" value="NZ_JAKLJA010000022.1"/>
</dbReference>
<dbReference type="SUPFAM" id="SSF51197">
    <property type="entry name" value="Clavaminate synthase-like"/>
    <property type="match status" value="1"/>
</dbReference>
<reference evidence="7" key="1">
    <citation type="submission" date="2022-01" db="EMBL/GenBank/DDBJ databases">
        <title>Genome sequence and assembly of Parabukholderia sp. RG36.</title>
        <authorList>
            <person name="Chhetri G."/>
        </authorList>
    </citation>
    <scope>NUCLEOTIDE SEQUENCE</scope>
    <source>
        <strain evidence="7">RG36</strain>
    </source>
</reference>
<feature type="domain" description="TauD/TfdA-like" evidence="6">
    <location>
        <begin position="238"/>
        <end position="300"/>
    </location>
</feature>
<dbReference type="Proteomes" id="UP001139308">
    <property type="component" value="Unassembled WGS sequence"/>
</dbReference>
<evidence type="ECO:0000256" key="5">
    <source>
        <dbReference type="PIRSR" id="PIRSR019543-2"/>
    </source>
</evidence>